<accession>A0A844QCJ9</accession>
<organism evidence="2 3">
    <name type="scientific">Nitratireductor arenosus</name>
    <dbReference type="NCBI Taxonomy" id="2682096"/>
    <lineage>
        <taxon>Bacteria</taxon>
        <taxon>Pseudomonadati</taxon>
        <taxon>Pseudomonadota</taxon>
        <taxon>Alphaproteobacteria</taxon>
        <taxon>Hyphomicrobiales</taxon>
        <taxon>Phyllobacteriaceae</taxon>
        <taxon>Nitratireductor</taxon>
    </lineage>
</organism>
<sequence>MRTMTRTIPPHNALLDYPAPVLREAVSGPLSGLRLAVKDIFDITGMRTGCGNPDREAEAGTAERSAPGVRERFDFGRDIDSDAAAAETGLRNAPRMDASFDALQTYRERALGLLCLSSLSGLPQITLPPGQVDSAPFGIARTILGQVEGG</sequence>
<gene>
    <name evidence="2" type="ORF">GN330_00545</name>
</gene>
<dbReference type="AlphaFoldDB" id="A0A844QCJ9"/>
<evidence type="ECO:0000313" key="2">
    <source>
        <dbReference type="EMBL" id="MVA95740.1"/>
    </source>
</evidence>
<comment type="caution">
    <text evidence="2">The sequence shown here is derived from an EMBL/GenBank/DDBJ whole genome shotgun (WGS) entry which is preliminary data.</text>
</comment>
<dbReference type="RefSeq" id="WP_156710627.1">
    <property type="nucleotide sequence ID" value="NZ_WPHG01000001.1"/>
</dbReference>
<dbReference type="Proteomes" id="UP000463224">
    <property type="component" value="Unassembled WGS sequence"/>
</dbReference>
<dbReference type="PANTHER" id="PTHR46310:SF7">
    <property type="entry name" value="AMIDASE 1"/>
    <property type="match status" value="1"/>
</dbReference>
<proteinExistence type="predicted"/>
<reference evidence="2 3" key="1">
    <citation type="submission" date="2019-12" db="EMBL/GenBank/DDBJ databases">
        <title>Nitratireductor arenosus sp. nov., Isolated from sea sand, Jeju island, South Korea.</title>
        <authorList>
            <person name="Kim W."/>
        </authorList>
    </citation>
    <scope>NUCLEOTIDE SEQUENCE [LARGE SCALE GENOMIC DNA]</scope>
    <source>
        <strain evidence="2 3">CAU 1489</strain>
    </source>
</reference>
<dbReference type="SUPFAM" id="SSF75304">
    <property type="entry name" value="Amidase signature (AS) enzymes"/>
    <property type="match status" value="1"/>
</dbReference>
<evidence type="ECO:0000313" key="3">
    <source>
        <dbReference type="Proteomes" id="UP000463224"/>
    </source>
</evidence>
<keyword evidence="3" id="KW-1185">Reference proteome</keyword>
<protein>
    <recommendedName>
        <fullName evidence="4">Amidase</fullName>
    </recommendedName>
</protein>
<dbReference type="EMBL" id="WPHG01000001">
    <property type="protein sequence ID" value="MVA95740.1"/>
    <property type="molecule type" value="Genomic_DNA"/>
</dbReference>
<evidence type="ECO:0008006" key="4">
    <source>
        <dbReference type="Google" id="ProtNLM"/>
    </source>
</evidence>
<evidence type="ECO:0000256" key="1">
    <source>
        <dbReference type="SAM" id="MobiDB-lite"/>
    </source>
</evidence>
<feature type="region of interest" description="Disordered" evidence="1">
    <location>
        <begin position="50"/>
        <end position="73"/>
    </location>
</feature>
<dbReference type="InterPro" id="IPR036928">
    <property type="entry name" value="AS_sf"/>
</dbReference>
<dbReference type="PANTHER" id="PTHR46310">
    <property type="entry name" value="AMIDASE 1"/>
    <property type="match status" value="1"/>
</dbReference>
<name>A0A844QCJ9_9HYPH</name>
<dbReference type="Gene3D" id="3.90.1300.10">
    <property type="entry name" value="Amidase signature (AS) domain"/>
    <property type="match status" value="1"/>
</dbReference>